<evidence type="ECO:0000256" key="1">
    <source>
        <dbReference type="SAM" id="Phobius"/>
    </source>
</evidence>
<keyword evidence="1" id="KW-0472">Membrane</keyword>
<keyword evidence="1" id="KW-0812">Transmembrane</keyword>
<evidence type="ECO:0000313" key="2">
    <source>
        <dbReference type="EMBL" id="KAA5539491.1"/>
    </source>
</evidence>
<comment type="caution">
    <text evidence="2">The sequence shown here is derived from an EMBL/GenBank/DDBJ whole genome shotgun (WGS) entry which is preliminary data.</text>
</comment>
<evidence type="ECO:0000313" key="3">
    <source>
        <dbReference type="Proteomes" id="UP000324479"/>
    </source>
</evidence>
<dbReference type="RefSeq" id="WP_150079263.1">
    <property type="nucleotide sequence ID" value="NZ_VWOX01000019.1"/>
</dbReference>
<feature type="transmembrane region" description="Helical" evidence="1">
    <location>
        <begin position="70"/>
        <end position="94"/>
    </location>
</feature>
<dbReference type="AlphaFoldDB" id="A0A5M6CW98"/>
<reference evidence="2 3" key="1">
    <citation type="submission" date="2019-08" db="EMBL/GenBank/DDBJ databases">
        <authorList>
            <person name="Dhanesh K."/>
            <person name="Kumar G."/>
            <person name="Sasikala C."/>
            <person name="Venkata Ramana C."/>
        </authorList>
    </citation>
    <scope>NUCLEOTIDE SEQUENCE [LARGE SCALE GENOMIC DNA]</scope>
    <source>
        <strain evidence="2 3">JC645</strain>
    </source>
</reference>
<keyword evidence="1" id="KW-1133">Transmembrane helix</keyword>
<accession>A0A5M6CW98</accession>
<dbReference type="EMBL" id="VWOX01000019">
    <property type="protein sequence ID" value="KAA5539491.1"/>
    <property type="molecule type" value="Genomic_DNA"/>
</dbReference>
<sequence length="130" mass="14449">MNDVNPSRDEQFLSKNERTELAARSSERWLSEAKLGMVLPVVAWITVPIAFLLIALFGDRPKNTGPVDQTLSYVILAAGLPPSAVGLCFASMAFLKKRRWLGSLGILLALATGLIVMFLAWIFSQRWRMV</sequence>
<gene>
    <name evidence="2" type="ORF">FYK55_24475</name>
</gene>
<name>A0A5M6CW98_9BACT</name>
<feature type="transmembrane region" description="Helical" evidence="1">
    <location>
        <begin position="100"/>
        <end position="123"/>
    </location>
</feature>
<proteinExistence type="predicted"/>
<organism evidence="2 3">
    <name type="scientific">Roseiconus nitratireducens</name>
    <dbReference type="NCBI Taxonomy" id="2605748"/>
    <lineage>
        <taxon>Bacteria</taxon>
        <taxon>Pseudomonadati</taxon>
        <taxon>Planctomycetota</taxon>
        <taxon>Planctomycetia</taxon>
        <taxon>Pirellulales</taxon>
        <taxon>Pirellulaceae</taxon>
        <taxon>Roseiconus</taxon>
    </lineage>
</organism>
<keyword evidence="3" id="KW-1185">Reference proteome</keyword>
<protein>
    <submittedName>
        <fullName evidence="2">Uncharacterized protein</fullName>
    </submittedName>
</protein>
<dbReference type="Proteomes" id="UP000324479">
    <property type="component" value="Unassembled WGS sequence"/>
</dbReference>
<feature type="transmembrane region" description="Helical" evidence="1">
    <location>
        <begin position="37"/>
        <end position="58"/>
    </location>
</feature>